<organism evidence="1 2">
    <name type="scientific">Actinomortierella ambigua</name>
    <dbReference type="NCBI Taxonomy" id="1343610"/>
    <lineage>
        <taxon>Eukaryota</taxon>
        <taxon>Fungi</taxon>
        <taxon>Fungi incertae sedis</taxon>
        <taxon>Mucoromycota</taxon>
        <taxon>Mortierellomycotina</taxon>
        <taxon>Mortierellomycetes</taxon>
        <taxon>Mortierellales</taxon>
        <taxon>Mortierellaceae</taxon>
        <taxon>Actinomortierella</taxon>
    </lineage>
</organism>
<accession>A0A9P6PLZ0</accession>
<evidence type="ECO:0000313" key="2">
    <source>
        <dbReference type="Proteomes" id="UP000807716"/>
    </source>
</evidence>
<dbReference type="Proteomes" id="UP000807716">
    <property type="component" value="Unassembled WGS sequence"/>
</dbReference>
<name>A0A9P6PLZ0_9FUNG</name>
<dbReference type="EMBL" id="JAAAJB010001516">
    <property type="protein sequence ID" value="KAG0247838.1"/>
    <property type="molecule type" value="Genomic_DNA"/>
</dbReference>
<keyword evidence="2" id="KW-1185">Reference proteome</keyword>
<comment type="caution">
    <text evidence="1">The sequence shown here is derived from an EMBL/GenBank/DDBJ whole genome shotgun (WGS) entry which is preliminary data.</text>
</comment>
<proteinExistence type="predicted"/>
<dbReference type="AlphaFoldDB" id="A0A9P6PLZ0"/>
<protein>
    <submittedName>
        <fullName evidence="1">Uncharacterized protein</fullName>
    </submittedName>
</protein>
<evidence type="ECO:0000313" key="1">
    <source>
        <dbReference type="EMBL" id="KAG0247838.1"/>
    </source>
</evidence>
<feature type="non-terminal residue" evidence="1">
    <location>
        <position position="89"/>
    </location>
</feature>
<sequence>MDSEPDCELDQGPEPLLVAMARPGSVPHRALKRFKRRILYGNIENDLPVQYNTCTLMGISGFDRSHFFSADGPASGQQRNLYHVALQSY</sequence>
<reference evidence="1" key="1">
    <citation type="journal article" date="2020" name="Fungal Divers.">
        <title>Resolving the Mortierellaceae phylogeny through synthesis of multi-gene phylogenetics and phylogenomics.</title>
        <authorList>
            <person name="Vandepol N."/>
            <person name="Liber J."/>
            <person name="Desiro A."/>
            <person name="Na H."/>
            <person name="Kennedy M."/>
            <person name="Barry K."/>
            <person name="Grigoriev I.V."/>
            <person name="Miller A.N."/>
            <person name="O'Donnell K."/>
            <person name="Stajich J.E."/>
            <person name="Bonito G."/>
        </authorList>
    </citation>
    <scope>NUCLEOTIDE SEQUENCE</scope>
    <source>
        <strain evidence="1">BC1065</strain>
    </source>
</reference>
<dbReference type="OrthoDB" id="5368485at2759"/>
<gene>
    <name evidence="1" type="ORF">DFQ27_001535</name>
</gene>